<dbReference type="InterPro" id="IPR038508">
    <property type="entry name" value="ArfGAP_dom_sf"/>
</dbReference>
<dbReference type="SMART" id="SM00105">
    <property type="entry name" value="ArfGap"/>
    <property type="match status" value="1"/>
</dbReference>
<reference evidence="9" key="1">
    <citation type="submission" date="2023-10" db="EMBL/GenBank/DDBJ databases">
        <title>Genome assembly of Pristionchus species.</title>
        <authorList>
            <person name="Yoshida K."/>
            <person name="Sommer R.J."/>
        </authorList>
    </citation>
    <scope>NUCLEOTIDE SEQUENCE</scope>
    <source>
        <strain evidence="9">RS0144</strain>
    </source>
</reference>
<evidence type="ECO:0000256" key="5">
    <source>
        <dbReference type="PROSITE-ProRule" id="PRU00288"/>
    </source>
</evidence>
<evidence type="ECO:0000256" key="2">
    <source>
        <dbReference type="ARBA" id="ARBA00022771"/>
    </source>
</evidence>
<dbReference type="PANTHER" id="PTHR23180:SF399">
    <property type="entry name" value="BLOWN FUSE, ISOFORM A-RELATED"/>
    <property type="match status" value="1"/>
</dbReference>
<dbReference type="Pfam" id="PF01412">
    <property type="entry name" value="ArfGap"/>
    <property type="match status" value="1"/>
</dbReference>
<dbReference type="SMART" id="SM00233">
    <property type="entry name" value="PH"/>
    <property type="match status" value="1"/>
</dbReference>
<keyword evidence="3" id="KW-0862">Zinc</keyword>
<feature type="repeat" description="ANK" evidence="4">
    <location>
        <begin position="652"/>
        <end position="684"/>
    </location>
</feature>
<keyword evidence="4" id="KW-0040">ANK repeat</keyword>
<dbReference type="Gene3D" id="1.10.220.150">
    <property type="entry name" value="Arf GTPase activating protein"/>
    <property type="match status" value="1"/>
</dbReference>
<keyword evidence="1" id="KW-0479">Metal-binding</keyword>
<dbReference type="InterPro" id="IPR002110">
    <property type="entry name" value="Ankyrin_rpt"/>
</dbReference>
<dbReference type="PRINTS" id="PR00405">
    <property type="entry name" value="REVINTRACTNG"/>
</dbReference>
<feature type="domain" description="Arf-GAP" evidence="8">
    <location>
        <begin position="403"/>
        <end position="530"/>
    </location>
</feature>
<dbReference type="InterPro" id="IPR036770">
    <property type="entry name" value="Ankyrin_rpt-contain_sf"/>
</dbReference>
<dbReference type="SUPFAM" id="SSF50729">
    <property type="entry name" value="PH domain-like"/>
    <property type="match status" value="1"/>
</dbReference>
<feature type="domain" description="PH" evidence="7">
    <location>
        <begin position="268"/>
        <end position="366"/>
    </location>
</feature>
<dbReference type="Pfam" id="PF12796">
    <property type="entry name" value="Ank_2"/>
    <property type="match status" value="1"/>
</dbReference>
<dbReference type="SUPFAM" id="SSF57863">
    <property type="entry name" value="ArfGap/RecO-like zinc finger"/>
    <property type="match status" value="1"/>
</dbReference>
<dbReference type="InterPro" id="IPR001164">
    <property type="entry name" value="ArfGAP_dom"/>
</dbReference>
<dbReference type="PROSITE" id="PS50088">
    <property type="entry name" value="ANK_REPEAT"/>
    <property type="match status" value="2"/>
</dbReference>
<dbReference type="Gene3D" id="1.25.40.20">
    <property type="entry name" value="Ankyrin repeat-containing domain"/>
    <property type="match status" value="1"/>
</dbReference>
<dbReference type="CDD" id="cd13250">
    <property type="entry name" value="PH_ACAP"/>
    <property type="match status" value="1"/>
</dbReference>
<dbReference type="FunFam" id="2.30.29.30:FF:000384">
    <property type="entry name" value="Uncharacterized protein, isoform A"/>
    <property type="match status" value="1"/>
</dbReference>
<evidence type="ECO:0000259" key="7">
    <source>
        <dbReference type="PROSITE" id="PS50003"/>
    </source>
</evidence>
<feature type="region of interest" description="Disordered" evidence="6">
    <location>
        <begin position="528"/>
        <end position="565"/>
    </location>
</feature>
<feature type="compositionally biased region" description="Polar residues" evidence="6">
    <location>
        <begin position="379"/>
        <end position="393"/>
    </location>
</feature>
<dbReference type="AlphaFoldDB" id="A0AAV5SVW7"/>
<dbReference type="GO" id="GO:0005737">
    <property type="term" value="C:cytoplasm"/>
    <property type="evidence" value="ECO:0007669"/>
    <property type="project" value="InterPro"/>
</dbReference>
<accession>A0AAV5SVW7</accession>
<dbReference type="Pfam" id="PF00169">
    <property type="entry name" value="PH"/>
    <property type="match status" value="1"/>
</dbReference>
<evidence type="ECO:0000313" key="9">
    <source>
        <dbReference type="EMBL" id="GMS84763.1"/>
    </source>
</evidence>
<feature type="region of interest" description="Disordered" evidence="6">
    <location>
        <begin position="376"/>
        <end position="403"/>
    </location>
</feature>
<dbReference type="PROSITE" id="PS50115">
    <property type="entry name" value="ARFGAP"/>
    <property type="match status" value="1"/>
</dbReference>
<feature type="repeat" description="ANK" evidence="4">
    <location>
        <begin position="620"/>
        <end position="652"/>
    </location>
</feature>
<dbReference type="InterPro" id="IPR037278">
    <property type="entry name" value="ARFGAP/RecO"/>
</dbReference>
<protein>
    <submittedName>
        <fullName evidence="9">Uncharacterized protein</fullName>
    </submittedName>
</protein>
<dbReference type="Proteomes" id="UP001432027">
    <property type="component" value="Unassembled WGS sequence"/>
</dbReference>
<name>A0AAV5SVW7_9BILA</name>
<dbReference type="GO" id="GO:0005096">
    <property type="term" value="F:GTPase activator activity"/>
    <property type="evidence" value="ECO:0007669"/>
    <property type="project" value="InterPro"/>
</dbReference>
<feature type="compositionally biased region" description="Basic and acidic residues" evidence="6">
    <location>
        <begin position="534"/>
        <end position="565"/>
    </location>
</feature>
<evidence type="ECO:0000313" key="10">
    <source>
        <dbReference type="Proteomes" id="UP001432027"/>
    </source>
</evidence>
<dbReference type="Pfam" id="PF16746">
    <property type="entry name" value="BAR_3"/>
    <property type="match status" value="1"/>
</dbReference>
<dbReference type="InterPro" id="IPR045258">
    <property type="entry name" value="ACAP1/2/3-like"/>
</dbReference>
<dbReference type="InterPro" id="IPR011993">
    <property type="entry name" value="PH-like_dom_sf"/>
</dbReference>
<dbReference type="InterPro" id="IPR001849">
    <property type="entry name" value="PH_domain"/>
</dbReference>
<dbReference type="InterPro" id="IPR027267">
    <property type="entry name" value="AH/BAR_dom_sf"/>
</dbReference>
<dbReference type="SUPFAM" id="SSF48403">
    <property type="entry name" value="Ankyrin repeat"/>
    <property type="match status" value="1"/>
</dbReference>
<proteinExistence type="predicted"/>
<organism evidence="9 10">
    <name type="scientific">Pristionchus entomophagus</name>
    <dbReference type="NCBI Taxonomy" id="358040"/>
    <lineage>
        <taxon>Eukaryota</taxon>
        <taxon>Metazoa</taxon>
        <taxon>Ecdysozoa</taxon>
        <taxon>Nematoda</taxon>
        <taxon>Chromadorea</taxon>
        <taxon>Rhabditida</taxon>
        <taxon>Rhabditina</taxon>
        <taxon>Diplogasteromorpha</taxon>
        <taxon>Diplogasteroidea</taxon>
        <taxon>Neodiplogasteridae</taxon>
        <taxon>Pristionchus</taxon>
    </lineage>
</organism>
<evidence type="ECO:0000256" key="6">
    <source>
        <dbReference type="SAM" id="MobiDB-lite"/>
    </source>
</evidence>
<gene>
    <name evidence="9" type="ORF">PENTCL1PPCAC_6938</name>
</gene>
<sequence length="741" mass="81648">MNRLAPLESIDIEEALKDSPRFRHSLSQHTSHLSKLEQRINEMLKLVAVMADLGQTYVANFYKLSVCVNQMSDESFNGNPLAAPALRAISEAYAQTVNLSKDFFQNSTAQLQTKLQNFIKTELHKVGEARNHFEAMSNNMDEALTKNSSVSRTKPSESADGRNGVVSVGACFAHTTLDYVAHINIAHAHKNHVVVDALWGLVKEYSLFFHRGHAFFDEWTSEEKGAIADSVSALSSAAKVTERKMQDIHSIVNPDRLSNPSGMSPDADVVMEGYLYKRSSNALRKWNRRWFQIKDSKLLYSHRSCDMEEPTVMEENLMLCLVRPANASVDRTACFELVTPTRSHLLQADSEVVCNAWMRALQRTILHLHESHQKAIPSRDSSLPSSNGSSIQTPPTPANGPSTKLYELLRKDTANRCCGDCGEADPKWISINLGLLLCIECAGLHRSLGVHVSKVRSLTMDSFDGETQEMLAQMGNTLGNSVFLSHLPSSSNHISPSPATPSCSREEREAWVRAKYVDKRFSVPQMKKSSTCTRLDEGMKENGRELTRARSSSSDRLDGSGNGEKERLEVNGISADVSPHSALPPSPLLLPRLFESARTGDLKGILSCIVNGVDMNGKRNGETALHLSVREGQTSATELLLVNGAKMEKNEEGNTPLHVAAIGGMTLAVCQLLRRGANQNEENGSGLTPLQLAVDGVHADIVTIFRVHSMRDQFAEEFNNPMDETVSNVVSDITRKAGNRS</sequence>
<dbReference type="Gene3D" id="1.20.1270.60">
    <property type="entry name" value="Arfaptin homology (AH) domain/BAR domain"/>
    <property type="match status" value="1"/>
</dbReference>
<evidence type="ECO:0000256" key="4">
    <source>
        <dbReference type="PROSITE-ProRule" id="PRU00023"/>
    </source>
</evidence>
<evidence type="ECO:0000256" key="1">
    <source>
        <dbReference type="ARBA" id="ARBA00022723"/>
    </source>
</evidence>
<dbReference type="Gene3D" id="2.30.29.30">
    <property type="entry name" value="Pleckstrin-homology domain (PH domain)/Phosphotyrosine-binding domain (PTB)"/>
    <property type="match status" value="1"/>
</dbReference>
<evidence type="ECO:0000256" key="3">
    <source>
        <dbReference type="ARBA" id="ARBA00022833"/>
    </source>
</evidence>
<dbReference type="GO" id="GO:0008270">
    <property type="term" value="F:zinc ion binding"/>
    <property type="evidence" value="ECO:0007669"/>
    <property type="project" value="UniProtKB-KW"/>
</dbReference>
<dbReference type="PROSITE" id="PS50297">
    <property type="entry name" value="ANK_REP_REGION"/>
    <property type="match status" value="2"/>
</dbReference>
<dbReference type="SMART" id="SM00248">
    <property type="entry name" value="ANK"/>
    <property type="match status" value="3"/>
</dbReference>
<dbReference type="InterPro" id="IPR004148">
    <property type="entry name" value="BAR_dom"/>
</dbReference>
<dbReference type="PROSITE" id="PS50003">
    <property type="entry name" value="PH_DOMAIN"/>
    <property type="match status" value="1"/>
</dbReference>
<dbReference type="PANTHER" id="PTHR23180">
    <property type="entry name" value="CENTAURIN/ARF"/>
    <property type="match status" value="1"/>
</dbReference>
<keyword evidence="2 5" id="KW-0863">Zinc-finger</keyword>
<evidence type="ECO:0000259" key="8">
    <source>
        <dbReference type="PROSITE" id="PS50115"/>
    </source>
</evidence>
<keyword evidence="10" id="KW-1185">Reference proteome</keyword>
<dbReference type="SUPFAM" id="SSF103657">
    <property type="entry name" value="BAR/IMD domain-like"/>
    <property type="match status" value="1"/>
</dbReference>
<dbReference type="EMBL" id="BTSX01000002">
    <property type="protein sequence ID" value="GMS84763.1"/>
    <property type="molecule type" value="Genomic_DNA"/>
</dbReference>
<comment type="caution">
    <text evidence="9">The sequence shown here is derived from an EMBL/GenBank/DDBJ whole genome shotgun (WGS) entry which is preliminary data.</text>
</comment>